<sequence>MDPYQCTCARDFFASVRDAARDADRTTGIIRSMEAREGVRAQTYGPRGRGGERDAMAATDARMDFEERCRRRLDEDYELIDRACDVIYGADQSTGGVGAILGAPYADVLWWRYCAGATWPDVAEGTGMSVRWCKDAVGVAMDVVDSYGLERMSKGLGLAEG</sequence>
<accession>A0A6N7X8X2</accession>
<organism evidence="1 2">
    <name type="scientific">Parafannyhessea umbonata</name>
    <dbReference type="NCBI Taxonomy" id="604330"/>
    <lineage>
        <taxon>Bacteria</taxon>
        <taxon>Bacillati</taxon>
        <taxon>Actinomycetota</taxon>
        <taxon>Coriobacteriia</taxon>
        <taxon>Coriobacteriales</taxon>
        <taxon>Atopobiaceae</taxon>
        <taxon>Parafannyhessea</taxon>
    </lineage>
</organism>
<proteinExistence type="predicted"/>
<evidence type="ECO:0000313" key="2">
    <source>
        <dbReference type="Proteomes" id="UP000434342"/>
    </source>
</evidence>
<name>A0A6N7X8X2_9ACTN</name>
<gene>
    <name evidence="1" type="ORF">FYJ69_03695</name>
</gene>
<dbReference type="EMBL" id="VUND01000001">
    <property type="protein sequence ID" value="MST60023.1"/>
    <property type="molecule type" value="Genomic_DNA"/>
</dbReference>
<dbReference type="RefSeq" id="WP_154540100.1">
    <property type="nucleotide sequence ID" value="NZ_VUND01000001.1"/>
</dbReference>
<reference evidence="1 2" key="1">
    <citation type="submission" date="2019-08" db="EMBL/GenBank/DDBJ databases">
        <title>In-depth cultivation of the pig gut microbiome towards novel bacterial diversity and tailored functional studies.</title>
        <authorList>
            <person name="Wylensek D."/>
            <person name="Hitch T.C.A."/>
            <person name="Clavel T."/>
        </authorList>
    </citation>
    <scope>NUCLEOTIDE SEQUENCE [LARGE SCALE GENOMIC DNA]</scope>
    <source>
        <strain evidence="1 2">WB01_CNA04</strain>
    </source>
</reference>
<comment type="caution">
    <text evidence="1">The sequence shown here is derived from an EMBL/GenBank/DDBJ whole genome shotgun (WGS) entry which is preliminary data.</text>
</comment>
<dbReference type="Proteomes" id="UP000434342">
    <property type="component" value="Unassembled WGS sequence"/>
</dbReference>
<dbReference type="AlphaFoldDB" id="A0A6N7X8X2"/>
<protein>
    <submittedName>
        <fullName evidence="1">Uncharacterized protein</fullName>
    </submittedName>
</protein>
<evidence type="ECO:0000313" key="1">
    <source>
        <dbReference type="EMBL" id="MST60023.1"/>
    </source>
</evidence>